<organism evidence="2">
    <name type="scientific">uncultured Anaerotruncus sp</name>
    <dbReference type="NCBI Taxonomy" id="905011"/>
    <lineage>
        <taxon>Bacteria</taxon>
        <taxon>Bacillati</taxon>
        <taxon>Bacillota</taxon>
        <taxon>Clostridia</taxon>
        <taxon>Eubacteriales</taxon>
        <taxon>Oscillospiraceae</taxon>
        <taxon>Anaerotruncus</taxon>
        <taxon>environmental samples</taxon>
    </lineage>
</organism>
<reference evidence="2" key="1">
    <citation type="submission" date="2015-09" db="EMBL/GenBank/DDBJ databases">
        <authorList>
            <consortium name="Pathogen Informatics"/>
        </authorList>
    </citation>
    <scope>NUCLEOTIDE SEQUENCE</scope>
    <source>
        <strain evidence="2">2789STDY5834896</strain>
    </source>
</reference>
<feature type="coiled-coil region" evidence="1">
    <location>
        <begin position="67"/>
        <end position="94"/>
    </location>
</feature>
<proteinExistence type="predicted"/>
<protein>
    <submittedName>
        <fullName evidence="2">Double zinc ribbon</fullName>
    </submittedName>
</protein>
<name>A0A1C6I3C1_9FIRM</name>
<sequence>MGFWDELVDKTKQVGEVAGNKADELVQKGKIKYQLEKLTYTLKGQQRKLGSLVYGMHRAGTQNEKLLEQCYREIDETLAAMRRARSELNEINVKVNCPKCGFLNEPDASYCISCGYQLISEPDDPAQPQSAGGPSA</sequence>
<gene>
    <name evidence="2" type="ORF">SAMEA3545359_01197</name>
</gene>
<accession>A0A1C6I3C1</accession>
<dbReference type="AlphaFoldDB" id="A0A1C6I3C1"/>
<evidence type="ECO:0000313" key="2">
    <source>
        <dbReference type="EMBL" id="SCJ64060.1"/>
    </source>
</evidence>
<evidence type="ECO:0000256" key="1">
    <source>
        <dbReference type="SAM" id="Coils"/>
    </source>
</evidence>
<dbReference type="EMBL" id="FMHG01000001">
    <property type="protein sequence ID" value="SCJ64060.1"/>
    <property type="molecule type" value="Genomic_DNA"/>
</dbReference>
<keyword evidence="1" id="KW-0175">Coiled coil</keyword>